<dbReference type="EMBL" id="JASCZI010242879">
    <property type="protein sequence ID" value="MED6212255.1"/>
    <property type="molecule type" value="Genomic_DNA"/>
</dbReference>
<organism evidence="2 3">
    <name type="scientific">Stylosanthes scabra</name>
    <dbReference type="NCBI Taxonomy" id="79078"/>
    <lineage>
        <taxon>Eukaryota</taxon>
        <taxon>Viridiplantae</taxon>
        <taxon>Streptophyta</taxon>
        <taxon>Embryophyta</taxon>
        <taxon>Tracheophyta</taxon>
        <taxon>Spermatophyta</taxon>
        <taxon>Magnoliopsida</taxon>
        <taxon>eudicotyledons</taxon>
        <taxon>Gunneridae</taxon>
        <taxon>Pentapetalae</taxon>
        <taxon>rosids</taxon>
        <taxon>fabids</taxon>
        <taxon>Fabales</taxon>
        <taxon>Fabaceae</taxon>
        <taxon>Papilionoideae</taxon>
        <taxon>50 kb inversion clade</taxon>
        <taxon>dalbergioids sensu lato</taxon>
        <taxon>Dalbergieae</taxon>
        <taxon>Pterocarpus clade</taxon>
        <taxon>Stylosanthes</taxon>
    </lineage>
</organism>
<evidence type="ECO:0000313" key="3">
    <source>
        <dbReference type="Proteomes" id="UP001341840"/>
    </source>
</evidence>
<gene>
    <name evidence="2" type="ORF">PIB30_081532</name>
</gene>
<evidence type="ECO:0000256" key="1">
    <source>
        <dbReference type="SAM" id="MobiDB-lite"/>
    </source>
</evidence>
<feature type="compositionally biased region" description="Low complexity" evidence="1">
    <location>
        <begin position="56"/>
        <end position="69"/>
    </location>
</feature>
<comment type="caution">
    <text evidence="2">The sequence shown here is derived from an EMBL/GenBank/DDBJ whole genome shotgun (WGS) entry which is preliminary data.</text>
</comment>
<sequence>MAETIMEILVVAAEVGSSSFPQSGEPPGPPVHATLLCVVEPSEEGVEAEIGSSDLDLDYLGESGSSSEGPNGNECIPDTPSVGRPRYMLPPPLPIPRLEDVPYFYQQVEFDALQIIDLMRAGIVDDYNTNDSVEF</sequence>
<name>A0ABU6YSB8_9FABA</name>
<dbReference type="Proteomes" id="UP001341840">
    <property type="component" value="Unassembled WGS sequence"/>
</dbReference>
<keyword evidence="3" id="KW-1185">Reference proteome</keyword>
<protein>
    <submittedName>
        <fullName evidence="2">Uncharacterized protein</fullName>
    </submittedName>
</protein>
<proteinExistence type="predicted"/>
<reference evidence="2 3" key="1">
    <citation type="journal article" date="2023" name="Plants (Basel)">
        <title>Bridging the Gap: Combining Genomics and Transcriptomics Approaches to Understand Stylosanthes scabra, an Orphan Legume from the Brazilian Caatinga.</title>
        <authorList>
            <person name="Ferreira-Neto J.R.C."/>
            <person name="da Silva M.D."/>
            <person name="Binneck E."/>
            <person name="de Melo N.F."/>
            <person name="da Silva R.H."/>
            <person name="de Melo A.L.T.M."/>
            <person name="Pandolfi V."/>
            <person name="Bustamante F.O."/>
            <person name="Brasileiro-Vidal A.C."/>
            <person name="Benko-Iseppon A.M."/>
        </authorList>
    </citation>
    <scope>NUCLEOTIDE SEQUENCE [LARGE SCALE GENOMIC DNA]</scope>
    <source>
        <tissue evidence="2">Leaves</tissue>
    </source>
</reference>
<evidence type="ECO:0000313" key="2">
    <source>
        <dbReference type="EMBL" id="MED6212255.1"/>
    </source>
</evidence>
<feature type="region of interest" description="Disordered" evidence="1">
    <location>
        <begin position="56"/>
        <end position="88"/>
    </location>
</feature>
<accession>A0ABU6YSB8</accession>